<dbReference type="GO" id="GO:0043565">
    <property type="term" value="F:sequence-specific DNA binding"/>
    <property type="evidence" value="ECO:0007669"/>
    <property type="project" value="TreeGrafter"/>
</dbReference>
<sequence length="293" mass="31735">MSLSRLPPLSALRAFHAYAEAGNINAAGALLNVSHAAISQQLRALEAHLGIPLLNREGRRMALTPEGETLARALREGFGQITAAVDMLTGAEAERPLQVSTTPTFATAWLMPRLARFRAEHPEIGLMIDPTAALRPLEPGGIDVALRYGDGHWPGLEAELILRSPIAVVATPSLIGDREITNPEALRRYHWLQELGTNEATAWFAQHGLTPDAGLGMTSLPGNLMLEAARQGQGVAILARLLAEPDIAAGRLRVLFTDKETLGYWIVTRPGIARPPLKAFLRWMRRAARPATA</sequence>
<dbReference type="InterPro" id="IPR036390">
    <property type="entry name" value="WH_DNA-bd_sf"/>
</dbReference>
<dbReference type="SUPFAM" id="SSF53850">
    <property type="entry name" value="Periplasmic binding protein-like II"/>
    <property type="match status" value="1"/>
</dbReference>
<dbReference type="Gene3D" id="3.40.190.10">
    <property type="entry name" value="Periplasmic binding protein-like II"/>
    <property type="match status" value="2"/>
</dbReference>
<evidence type="ECO:0000256" key="4">
    <source>
        <dbReference type="ARBA" id="ARBA00023163"/>
    </source>
</evidence>
<dbReference type="GO" id="GO:0003700">
    <property type="term" value="F:DNA-binding transcription factor activity"/>
    <property type="evidence" value="ECO:0007669"/>
    <property type="project" value="InterPro"/>
</dbReference>
<dbReference type="InterPro" id="IPR000847">
    <property type="entry name" value="LysR_HTH_N"/>
</dbReference>
<comment type="similarity">
    <text evidence="1">Belongs to the LysR transcriptional regulatory family.</text>
</comment>
<evidence type="ECO:0000313" key="7">
    <source>
        <dbReference type="Proteomes" id="UP000675940"/>
    </source>
</evidence>
<dbReference type="InterPro" id="IPR036388">
    <property type="entry name" value="WH-like_DNA-bd_sf"/>
</dbReference>
<organism evidence="6 7">
    <name type="scientific">Sagittula salina</name>
    <dbReference type="NCBI Taxonomy" id="2820268"/>
    <lineage>
        <taxon>Bacteria</taxon>
        <taxon>Pseudomonadati</taxon>
        <taxon>Pseudomonadota</taxon>
        <taxon>Alphaproteobacteria</taxon>
        <taxon>Rhodobacterales</taxon>
        <taxon>Roseobacteraceae</taxon>
        <taxon>Sagittula</taxon>
    </lineage>
</organism>
<proteinExistence type="inferred from homology"/>
<feature type="domain" description="HTH lysR-type" evidence="5">
    <location>
        <begin position="7"/>
        <end position="64"/>
    </location>
</feature>
<name>A0A940MMV6_9RHOB</name>
<dbReference type="PANTHER" id="PTHR30537">
    <property type="entry name" value="HTH-TYPE TRANSCRIPTIONAL REGULATOR"/>
    <property type="match status" value="1"/>
</dbReference>
<evidence type="ECO:0000256" key="2">
    <source>
        <dbReference type="ARBA" id="ARBA00023015"/>
    </source>
</evidence>
<gene>
    <name evidence="6" type="ORF">J5474_02800</name>
</gene>
<dbReference type="EMBL" id="JAGISH010000001">
    <property type="protein sequence ID" value="MBP0481418.1"/>
    <property type="molecule type" value="Genomic_DNA"/>
</dbReference>
<dbReference type="PROSITE" id="PS50931">
    <property type="entry name" value="HTH_LYSR"/>
    <property type="match status" value="1"/>
</dbReference>
<dbReference type="AlphaFoldDB" id="A0A940MMV6"/>
<dbReference type="Gene3D" id="1.10.10.10">
    <property type="entry name" value="Winged helix-like DNA-binding domain superfamily/Winged helix DNA-binding domain"/>
    <property type="match status" value="1"/>
</dbReference>
<protein>
    <submittedName>
        <fullName evidence="6">LysR family transcriptional regulator</fullName>
    </submittedName>
</protein>
<keyword evidence="7" id="KW-1185">Reference proteome</keyword>
<reference evidence="6" key="1">
    <citation type="submission" date="2021-03" db="EMBL/GenBank/DDBJ databases">
        <title>Sagittula salina sp. nov. strain M10.9X isolated from the marine waste.</title>
        <authorList>
            <person name="Satari L."/>
            <person name="Molina-Menor E."/>
            <person name="Vidal-Verdu A."/>
            <person name="Pascual J."/>
            <person name="Pereto J."/>
            <person name="Porcar M."/>
        </authorList>
    </citation>
    <scope>NUCLEOTIDE SEQUENCE</scope>
    <source>
        <strain evidence="6">M10.9X</strain>
    </source>
</reference>
<keyword evidence="4" id="KW-0804">Transcription</keyword>
<accession>A0A940MMV6</accession>
<dbReference type="Pfam" id="PF03466">
    <property type="entry name" value="LysR_substrate"/>
    <property type="match status" value="1"/>
</dbReference>
<dbReference type="Proteomes" id="UP000675940">
    <property type="component" value="Unassembled WGS sequence"/>
</dbReference>
<dbReference type="InterPro" id="IPR005119">
    <property type="entry name" value="LysR_subst-bd"/>
</dbReference>
<dbReference type="RefSeq" id="WP_209359090.1">
    <property type="nucleotide sequence ID" value="NZ_JAGISH010000001.1"/>
</dbReference>
<dbReference type="GO" id="GO:0006351">
    <property type="term" value="P:DNA-templated transcription"/>
    <property type="evidence" value="ECO:0007669"/>
    <property type="project" value="TreeGrafter"/>
</dbReference>
<dbReference type="PANTHER" id="PTHR30537:SF26">
    <property type="entry name" value="GLYCINE CLEAVAGE SYSTEM TRANSCRIPTIONAL ACTIVATOR"/>
    <property type="match status" value="1"/>
</dbReference>
<evidence type="ECO:0000313" key="6">
    <source>
        <dbReference type="EMBL" id="MBP0481418.1"/>
    </source>
</evidence>
<evidence type="ECO:0000256" key="1">
    <source>
        <dbReference type="ARBA" id="ARBA00009437"/>
    </source>
</evidence>
<keyword evidence="3" id="KW-0238">DNA-binding</keyword>
<keyword evidence="2" id="KW-0805">Transcription regulation</keyword>
<dbReference type="Pfam" id="PF00126">
    <property type="entry name" value="HTH_1"/>
    <property type="match status" value="1"/>
</dbReference>
<comment type="caution">
    <text evidence="6">The sequence shown here is derived from an EMBL/GenBank/DDBJ whole genome shotgun (WGS) entry which is preliminary data.</text>
</comment>
<evidence type="ECO:0000256" key="3">
    <source>
        <dbReference type="ARBA" id="ARBA00023125"/>
    </source>
</evidence>
<dbReference type="SUPFAM" id="SSF46785">
    <property type="entry name" value="Winged helix' DNA-binding domain"/>
    <property type="match status" value="1"/>
</dbReference>
<evidence type="ECO:0000259" key="5">
    <source>
        <dbReference type="PROSITE" id="PS50931"/>
    </source>
</evidence>
<dbReference type="InterPro" id="IPR058163">
    <property type="entry name" value="LysR-type_TF_proteobact-type"/>
</dbReference>